<dbReference type="InterPro" id="IPR038592">
    <property type="entry name" value="CheD-like_sf"/>
</dbReference>
<keyword evidence="1 3" id="KW-0145">Chemotaxis</keyword>
<dbReference type="Gene3D" id="3.30.1330.200">
    <property type="match status" value="1"/>
</dbReference>
<evidence type="ECO:0000313" key="5">
    <source>
        <dbReference type="Proteomes" id="UP001232156"/>
    </source>
</evidence>
<dbReference type="PANTHER" id="PTHR35147">
    <property type="entry name" value="CHEMORECEPTOR GLUTAMINE DEAMIDASE CHED-RELATED"/>
    <property type="match status" value="1"/>
</dbReference>
<evidence type="ECO:0000313" key="4">
    <source>
        <dbReference type="EMBL" id="MDR4125774.1"/>
    </source>
</evidence>
<dbReference type="Pfam" id="PF03975">
    <property type="entry name" value="CheD"/>
    <property type="match status" value="1"/>
</dbReference>
<evidence type="ECO:0000256" key="1">
    <source>
        <dbReference type="ARBA" id="ARBA00022500"/>
    </source>
</evidence>
<sequence length="236" mass="25225">MAADPGLAGTSTSRCRNAEHERVAARRLERLAHVINPGGWAVESARPIATLLGSCVAVCLYDTRLRLAGMNHFLLPGGTRRHVDGDEIVLQGDYAMEVLRNAMFARGAHPSRLVAKAFGGGNVVSGIHTAIGTRNAEFARQWLQREHIPLLASDLGGARLRKIVFDPCTGDVFCRRSAIRTPEAIAIAQAEIAYERALLKRNRSGATSPQLFRSSVSITSASTVNALGMSASGTPA</sequence>
<reference evidence="4 5" key="1">
    <citation type="submission" date="2023-08" db="EMBL/GenBank/DDBJ databases">
        <title>Alcaligenaceae gen. nov., a novel taxon isolated from the sludge of Yixing Pesticide Factory.</title>
        <authorList>
            <person name="Ruan L."/>
        </authorList>
    </citation>
    <scope>NUCLEOTIDE SEQUENCE [LARGE SCALE GENOMIC DNA]</scope>
    <source>
        <strain evidence="4 5">LG-2</strain>
    </source>
</reference>
<protein>
    <recommendedName>
        <fullName evidence="3">Probable chemoreceptor glutamine deamidase CheD</fullName>
        <ecNumber evidence="3">3.5.1.44</ecNumber>
    </recommendedName>
</protein>
<dbReference type="RefSeq" id="WP_347286892.1">
    <property type="nucleotide sequence ID" value="NZ_JAUZQE010000013.1"/>
</dbReference>
<dbReference type="PANTHER" id="PTHR35147:SF2">
    <property type="entry name" value="CHEMORECEPTOR GLUTAMINE DEAMIDASE CHED-RELATED"/>
    <property type="match status" value="1"/>
</dbReference>
<keyword evidence="5" id="KW-1185">Reference proteome</keyword>
<evidence type="ECO:0000256" key="3">
    <source>
        <dbReference type="HAMAP-Rule" id="MF_01440"/>
    </source>
</evidence>
<comment type="similarity">
    <text evidence="3">Belongs to the CheD family.</text>
</comment>
<dbReference type="EC" id="3.5.1.44" evidence="3"/>
<accession>A0ABU1D5Q8</accession>
<proteinExistence type="inferred from homology"/>
<organism evidence="4 5">
    <name type="scientific">Yanghanlia caeni</name>
    <dbReference type="NCBI Taxonomy" id="3064283"/>
    <lineage>
        <taxon>Bacteria</taxon>
        <taxon>Pseudomonadati</taxon>
        <taxon>Pseudomonadota</taxon>
        <taxon>Betaproteobacteria</taxon>
        <taxon>Burkholderiales</taxon>
        <taxon>Alcaligenaceae</taxon>
        <taxon>Yanghanlia</taxon>
    </lineage>
</organism>
<comment type="caution">
    <text evidence="4">The sequence shown here is derived from an EMBL/GenBank/DDBJ whole genome shotgun (WGS) entry which is preliminary data.</text>
</comment>
<dbReference type="EMBL" id="JAUZQE010000013">
    <property type="protein sequence ID" value="MDR4125774.1"/>
    <property type="molecule type" value="Genomic_DNA"/>
</dbReference>
<dbReference type="Proteomes" id="UP001232156">
    <property type="component" value="Unassembled WGS sequence"/>
</dbReference>
<comment type="catalytic activity">
    <reaction evidence="3">
        <text>L-glutaminyl-[protein] + H2O = L-glutamyl-[protein] + NH4(+)</text>
        <dbReference type="Rhea" id="RHEA:16441"/>
        <dbReference type="Rhea" id="RHEA-COMP:10207"/>
        <dbReference type="Rhea" id="RHEA-COMP:10208"/>
        <dbReference type="ChEBI" id="CHEBI:15377"/>
        <dbReference type="ChEBI" id="CHEBI:28938"/>
        <dbReference type="ChEBI" id="CHEBI:29973"/>
        <dbReference type="ChEBI" id="CHEBI:30011"/>
        <dbReference type="EC" id="3.5.1.44"/>
    </reaction>
</comment>
<evidence type="ECO:0000256" key="2">
    <source>
        <dbReference type="ARBA" id="ARBA00022801"/>
    </source>
</evidence>
<dbReference type="SUPFAM" id="SSF64438">
    <property type="entry name" value="CNF1/YfiH-like putative cysteine hydrolases"/>
    <property type="match status" value="1"/>
</dbReference>
<gene>
    <name evidence="3" type="primary">cheD</name>
    <name evidence="4" type="ORF">Q8947_07215</name>
</gene>
<dbReference type="InterPro" id="IPR005659">
    <property type="entry name" value="Chemorcpt_Glu_NH3ase_CheD"/>
</dbReference>
<dbReference type="InterPro" id="IPR011324">
    <property type="entry name" value="Cytotoxic_necrot_fac-like_cat"/>
</dbReference>
<dbReference type="HAMAP" id="MF_01440">
    <property type="entry name" value="CheD"/>
    <property type="match status" value="1"/>
</dbReference>
<comment type="function">
    <text evidence="3">Probably deamidates glutamine residues to glutamate on methyl-accepting chemotaxis receptors (MCPs), playing an important role in chemotaxis.</text>
</comment>
<dbReference type="CDD" id="cd16352">
    <property type="entry name" value="CheD"/>
    <property type="match status" value="1"/>
</dbReference>
<name>A0ABU1D5Q8_9BURK</name>
<keyword evidence="2 3" id="KW-0378">Hydrolase</keyword>